<sequence length="312" mass="34793">MMHRCRWWLSLFAIAAAFLLTSTQVSAASLSFTTAPSVQHASKLEQQVQTWADALSDQPKFQSWKNAAATIIPLGPGTHGWLVTFRLDRLPVGYMIVHATAEGGFVLGEYGTGSHPAFDPNTLYSSMVRQGLFTTFAEAIKKPLHLERLYVSPVLAVWKYVASNQETYYLDAWTGEALPITDQLWQEQTKALAAIADKPALSAATAKASTGAVHLTKLSAAKANQAFDPYERLPWLTKAPLSKEQIKHLPDLLDQRNQIRFTAELFRDTVLFVYPAIGYHSWDNQSLFVAFDSVGTRYIPVDLLNQEGHFYN</sequence>
<dbReference type="EMBL" id="JAGKSP010000001">
    <property type="protein sequence ID" value="MBP3961231.1"/>
    <property type="molecule type" value="Genomic_DNA"/>
</dbReference>
<evidence type="ECO:0000313" key="3">
    <source>
        <dbReference type="Proteomes" id="UP000673394"/>
    </source>
</evidence>
<comment type="caution">
    <text evidence="2">The sequence shown here is derived from an EMBL/GenBank/DDBJ whole genome shotgun (WGS) entry which is preliminary data.</text>
</comment>
<feature type="signal peptide" evidence="1">
    <location>
        <begin position="1"/>
        <end position="27"/>
    </location>
</feature>
<reference evidence="2 3" key="1">
    <citation type="submission" date="2021-04" db="EMBL/GenBank/DDBJ databases">
        <title>Paenibacillus sp. DLE-14 whole genome sequence.</title>
        <authorList>
            <person name="Ham Y.J."/>
        </authorList>
    </citation>
    <scope>NUCLEOTIDE SEQUENCE [LARGE SCALE GENOMIC DNA]</scope>
    <source>
        <strain evidence="2 3">DLE-14</strain>
    </source>
</reference>
<evidence type="ECO:0000256" key="1">
    <source>
        <dbReference type="SAM" id="SignalP"/>
    </source>
</evidence>
<organism evidence="2 3">
    <name type="scientific">Paenibacillus lignilyticus</name>
    <dbReference type="NCBI Taxonomy" id="1172615"/>
    <lineage>
        <taxon>Bacteria</taxon>
        <taxon>Bacillati</taxon>
        <taxon>Bacillota</taxon>
        <taxon>Bacilli</taxon>
        <taxon>Bacillales</taxon>
        <taxon>Paenibacillaceae</taxon>
        <taxon>Paenibacillus</taxon>
    </lineage>
</organism>
<keyword evidence="3" id="KW-1185">Reference proteome</keyword>
<proteinExistence type="predicted"/>
<dbReference type="RefSeq" id="WP_210654571.1">
    <property type="nucleotide sequence ID" value="NZ_JAGKSP010000001.1"/>
</dbReference>
<protein>
    <submittedName>
        <fullName evidence="2">Uncharacterized protein</fullName>
    </submittedName>
</protein>
<name>A0ABS5C5G0_9BACL</name>
<feature type="chain" id="PRO_5046267795" evidence="1">
    <location>
        <begin position="28"/>
        <end position="312"/>
    </location>
</feature>
<dbReference type="Proteomes" id="UP000673394">
    <property type="component" value="Unassembled WGS sequence"/>
</dbReference>
<keyword evidence="1" id="KW-0732">Signal</keyword>
<accession>A0ABS5C5G0</accession>
<evidence type="ECO:0000313" key="2">
    <source>
        <dbReference type="EMBL" id="MBP3961231.1"/>
    </source>
</evidence>
<gene>
    <name evidence="2" type="ORF">I8J30_00780</name>
</gene>